<dbReference type="PANTHER" id="PTHR10579">
    <property type="entry name" value="CALCIUM-ACTIVATED CHLORIDE CHANNEL REGULATOR"/>
    <property type="match status" value="1"/>
</dbReference>
<dbReference type="PANTHER" id="PTHR10579:SF156">
    <property type="entry name" value="VWFA DOMAIN-CONTAINING PROTEIN"/>
    <property type="match status" value="1"/>
</dbReference>
<dbReference type="Pfam" id="PF00092">
    <property type="entry name" value="VWA"/>
    <property type="match status" value="1"/>
</dbReference>
<reference evidence="2 3" key="1">
    <citation type="journal article" date="2011" name="Proc. Natl. Acad. Sci. U.S.A.">
        <title>Niche of harmful alga Aureococcus anophagefferens revealed through ecogenomics.</title>
        <authorList>
            <person name="Gobler C.J."/>
            <person name="Berry D.L."/>
            <person name="Dyhrman S.T."/>
            <person name="Wilhelm S.W."/>
            <person name="Salamov A."/>
            <person name="Lobanov A.V."/>
            <person name="Zhang Y."/>
            <person name="Collier J.L."/>
            <person name="Wurch L.L."/>
            <person name="Kustka A.B."/>
            <person name="Dill B.D."/>
            <person name="Shah M."/>
            <person name="VerBerkmoes N.C."/>
            <person name="Kuo A."/>
            <person name="Terry A."/>
            <person name="Pangilinan J."/>
            <person name="Lindquist E.A."/>
            <person name="Lucas S."/>
            <person name="Paulsen I.T."/>
            <person name="Hattenrath-Lehmann T.K."/>
            <person name="Talmage S.C."/>
            <person name="Walker E.A."/>
            <person name="Koch F."/>
            <person name="Burson A.M."/>
            <person name="Marcoval M.A."/>
            <person name="Tang Y.Z."/>
            <person name="Lecleir G.R."/>
            <person name="Coyne K.J."/>
            <person name="Berg G.M."/>
            <person name="Bertrand E.M."/>
            <person name="Saito M.A."/>
            <person name="Gladyshev V.N."/>
            <person name="Grigoriev I.V."/>
        </authorList>
    </citation>
    <scope>NUCLEOTIDE SEQUENCE [LARGE SCALE GENOMIC DNA]</scope>
    <source>
        <strain evidence="3">CCMP 1984</strain>
    </source>
</reference>
<dbReference type="RefSeq" id="XP_009043468.1">
    <property type="nucleotide sequence ID" value="XM_009045220.1"/>
</dbReference>
<accession>F0YSS6</accession>
<dbReference type="InterPro" id="IPR051266">
    <property type="entry name" value="CLCR"/>
</dbReference>
<organism evidence="3">
    <name type="scientific">Aureococcus anophagefferens</name>
    <name type="common">Harmful bloom alga</name>
    <dbReference type="NCBI Taxonomy" id="44056"/>
    <lineage>
        <taxon>Eukaryota</taxon>
        <taxon>Sar</taxon>
        <taxon>Stramenopiles</taxon>
        <taxon>Ochrophyta</taxon>
        <taxon>Pelagophyceae</taxon>
        <taxon>Pelagomonadales</taxon>
        <taxon>Pelagomonadaceae</taxon>
        <taxon>Aureococcus</taxon>
    </lineage>
</organism>
<dbReference type="InParanoid" id="F0YSS6"/>
<dbReference type="InterPro" id="IPR036465">
    <property type="entry name" value="vWFA_dom_sf"/>
</dbReference>
<dbReference type="GeneID" id="20227517"/>
<feature type="domain" description="VWFA" evidence="1">
    <location>
        <begin position="7"/>
        <end position="185"/>
    </location>
</feature>
<protein>
    <recommendedName>
        <fullName evidence="1">VWFA domain-containing protein</fullName>
    </recommendedName>
</protein>
<dbReference type="OrthoDB" id="299997at2759"/>
<evidence type="ECO:0000313" key="2">
    <source>
        <dbReference type="EMBL" id="EGB01833.1"/>
    </source>
</evidence>
<dbReference type="Proteomes" id="UP000002729">
    <property type="component" value="Unassembled WGS sequence"/>
</dbReference>
<dbReference type="KEGG" id="aaf:AURANDRAFT_69450"/>
<gene>
    <name evidence="2" type="ORF">AURANDRAFT_69450</name>
</gene>
<dbReference type="Gene3D" id="3.40.50.410">
    <property type="entry name" value="von Willebrand factor, type A domain"/>
    <property type="match status" value="1"/>
</dbReference>
<proteinExistence type="predicted"/>
<dbReference type="AlphaFoldDB" id="F0YSS6"/>
<dbReference type="InterPro" id="IPR002035">
    <property type="entry name" value="VWF_A"/>
</dbReference>
<keyword evidence="3" id="KW-1185">Reference proteome</keyword>
<dbReference type="PROSITE" id="PS50234">
    <property type="entry name" value="VWFA"/>
    <property type="match status" value="1"/>
</dbReference>
<dbReference type="SUPFAM" id="SSF53300">
    <property type="entry name" value="vWA-like"/>
    <property type="match status" value="1"/>
</dbReference>
<name>F0YSS6_AURAN</name>
<sequence>MATESEVQDAAGNVQRHGFSTLDVCKHAARCVACSLDDTCRLGLVVYDAQARVVVGLARVTPAHVAKVHAALEKLAPGTSTNLWGGLELGVDELVGGAGDNARAVLLLTDGVPNNSPPEGEVAALRAKRLTKDGSETVAVFAAGFGYALKSDLLLSLAREGGGLFSFVPDAGMVGTSFNHLVASLRSSAATAAAVVADGAVVADLGPLRRGETRRAVLPAGARVVEVVGTRGGRRSTLAALRDVAAAAASPAAGRAARVERFRASMAEVLGAPDRGTCAAAAAATAAAARARLAAAHGLGEALAAADGAGAAAADRAKDGSDALREMRRVAAWTAAWADAVASRPSKAASRAALPDLVGPDAAGEIAAYGLLDGPD</sequence>
<feature type="non-terminal residue" evidence="2">
    <location>
        <position position="376"/>
    </location>
</feature>
<evidence type="ECO:0000259" key="1">
    <source>
        <dbReference type="PROSITE" id="PS50234"/>
    </source>
</evidence>
<dbReference type="EMBL" id="GL834116">
    <property type="protein sequence ID" value="EGB01833.1"/>
    <property type="molecule type" value="Genomic_DNA"/>
</dbReference>
<dbReference type="eggNOG" id="ENOG502REND">
    <property type="taxonomic scope" value="Eukaryota"/>
</dbReference>
<evidence type="ECO:0000313" key="3">
    <source>
        <dbReference type="Proteomes" id="UP000002729"/>
    </source>
</evidence>